<evidence type="ECO:0000256" key="5">
    <source>
        <dbReference type="ARBA" id="ARBA00022824"/>
    </source>
</evidence>
<dbReference type="Pfam" id="PF06309">
    <property type="entry name" value="Torsin"/>
    <property type="match status" value="1"/>
</dbReference>
<dbReference type="InterPro" id="IPR010448">
    <property type="entry name" value="Torsin"/>
</dbReference>
<proteinExistence type="inferred from homology"/>
<dbReference type="InterPro" id="IPR049337">
    <property type="entry name" value="TOR1A_C"/>
</dbReference>
<keyword evidence="3 9" id="KW-0732">Signal</keyword>
<dbReference type="InterPro" id="IPR027417">
    <property type="entry name" value="P-loop_NTPase"/>
</dbReference>
<dbReference type="SUPFAM" id="SSF52540">
    <property type="entry name" value="P-loop containing nucleoside triphosphate hydrolases"/>
    <property type="match status" value="1"/>
</dbReference>
<sequence>MWRRCLWALLPLLGPWFRPVHGVFQKLYCSLSDSCECDFKPDLRGLEWDLYRNVFGQHLAQDAVSQEVSAFIRTKSPERPLVLSLHGGSGTGKTLVSSMLVSHLYGSGVNSPHVHRFSPTLHFPRKERVHQYRVALKDWVQGNLTACARSVFLFDEMENMPPGLIDVLEPFLGPSHVVYSTNYRKAIYVFISTVGERVISTVTLDARSSGRDRDEIRLNELQEAISQEAFNSTHGGLSRSRILSQSLVTVFVPFLPLTRVHVERCVQAQLCQRGQCERSDVVQAVGGAMSYSPKLGHYFSSTGCKAIPAKINLYL</sequence>
<evidence type="ECO:0000256" key="8">
    <source>
        <dbReference type="ARBA" id="ARBA00042469"/>
    </source>
</evidence>
<dbReference type="PANTHER" id="PTHR10760:SF4">
    <property type="entry name" value="TORSIN-2A"/>
    <property type="match status" value="1"/>
</dbReference>
<feature type="domain" description="Torsin-1A C-terminal" evidence="10">
    <location>
        <begin position="261"/>
        <end position="314"/>
    </location>
</feature>
<dbReference type="AlphaFoldDB" id="A0A3B3ZQ85"/>
<keyword evidence="5" id="KW-0256">Endoplasmic reticulum</keyword>
<evidence type="ECO:0000313" key="12">
    <source>
        <dbReference type="Proteomes" id="UP000261520"/>
    </source>
</evidence>
<dbReference type="GO" id="GO:0016887">
    <property type="term" value="F:ATP hydrolysis activity"/>
    <property type="evidence" value="ECO:0007669"/>
    <property type="project" value="InterPro"/>
</dbReference>
<dbReference type="GO" id="GO:0005524">
    <property type="term" value="F:ATP binding"/>
    <property type="evidence" value="ECO:0007669"/>
    <property type="project" value="UniProtKB-KW"/>
</dbReference>
<comment type="similarity">
    <text evidence="2">Belongs to the ClpA/ClpB family. Torsin subfamily.</text>
</comment>
<reference evidence="11" key="2">
    <citation type="submission" date="2025-09" db="UniProtKB">
        <authorList>
            <consortium name="Ensembl"/>
        </authorList>
    </citation>
    <scope>IDENTIFICATION</scope>
</reference>
<keyword evidence="6" id="KW-0067">ATP-binding</keyword>
<dbReference type="Proteomes" id="UP000261520">
    <property type="component" value="Unplaced"/>
</dbReference>
<evidence type="ECO:0000256" key="6">
    <source>
        <dbReference type="ARBA" id="ARBA00022840"/>
    </source>
</evidence>
<keyword evidence="7" id="KW-0325">Glycoprotein</keyword>
<keyword evidence="4" id="KW-0547">Nucleotide-binding</keyword>
<evidence type="ECO:0000256" key="2">
    <source>
        <dbReference type="ARBA" id="ARBA00006235"/>
    </source>
</evidence>
<comment type="subcellular location">
    <subcellularLocation>
        <location evidence="1">Endoplasmic reticulum lumen</location>
    </subcellularLocation>
</comment>
<evidence type="ECO:0000259" key="10">
    <source>
        <dbReference type="Pfam" id="PF21376"/>
    </source>
</evidence>
<organism evidence="11 12">
    <name type="scientific">Periophthalmus magnuspinnatus</name>
    <dbReference type="NCBI Taxonomy" id="409849"/>
    <lineage>
        <taxon>Eukaryota</taxon>
        <taxon>Metazoa</taxon>
        <taxon>Chordata</taxon>
        <taxon>Craniata</taxon>
        <taxon>Vertebrata</taxon>
        <taxon>Euteleostomi</taxon>
        <taxon>Actinopterygii</taxon>
        <taxon>Neopterygii</taxon>
        <taxon>Teleostei</taxon>
        <taxon>Neoteleostei</taxon>
        <taxon>Acanthomorphata</taxon>
        <taxon>Gobiaria</taxon>
        <taxon>Gobiiformes</taxon>
        <taxon>Gobioidei</taxon>
        <taxon>Gobiidae</taxon>
        <taxon>Oxudercinae</taxon>
        <taxon>Periophthalmus</taxon>
    </lineage>
</organism>
<protein>
    <recommendedName>
        <fullName evidence="8">Torsin family 2 member A</fullName>
    </recommendedName>
</protein>
<feature type="signal peptide" evidence="9">
    <location>
        <begin position="1"/>
        <end position="22"/>
    </location>
</feature>
<evidence type="ECO:0000256" key="4">
    <source>
        <dbReference type="ARBA" id="ARBA00022741"/>
    </source>
</evidence>
<dbReference type="PANTHER" id="PTHR10760">
    <property type="entry name" value="TORSIN"/>
    <property type="match status" value="1"/>
</dbReference>
<evidence type="ECO:0000256" key="9">
    <source>
        <dbReference type="SAM" id="SignalP"/>
    </source>
</evidence>
<dbReference type="Pfam" id="PF21376">
    <property type="entry name" value="TOR1A_C"/>
    <property type="match status" value="1"/>
</dbReference>
<dbReference type="Ensembl" id="ENSPMGT00000007079.1">
    <property type="protein sequence ID" value="ENSPMGP00000006654.1"/>
    <property type="gene ID" value="ENSPMGG00000005567.1"/>
</dbReference>
<dbReference type="FunFam" id="3.40.50.300:FF:002276">
    <property type="entry name" value="Torsin, putative"/>
    <property type="match status" value="1"/>
</dbReference>
<feature type="chain" id="PRO_5017301246" description="Torsin family 2 member A" evidence="9">
    <location>
        <begin position="23"/>
        <end position="315"/>
    </location>
</feature>
<evidence type="ECO:0000256" key="7">
    <source>
        <dbReference type="ARBA" id="ARBA00023180"/>
    </source>
</evidence>
<evidence type="ECO:0000256" key="1">
    <source>
        <dbReference type="ARBA" id="ARBA00004319"/>
    </source>
</evidence>
<dbReference type="Gene3D" id="3.40.50.300">
    <property type="entry name" value="P-loop containing nucleotide triphosphate hydrolases"/>
    <property type="match status" value="1"/>
</dbReference>
<reference evidence="11" key="1">
    <citation type="submission" date="2025-08" db="UniProtKB">
        <authorList>
            <consortium name="Ensembl"/>
        </authorList>
    </citation>
    <scope>IDENTIFICATION</scope>
</reference>
<evidence type="ECO:0000256" key="3">
    <source>
        <dbReference type="ARBA" id="ARBA00022729"/>
    </source>
</evidence>
<name>A0A3B3ZQ85_9GOBI</name>
<accession>A0A3B3ZQ85</accession>
<dbReference type="GO" id="GO:0005635">
    <property type="term" value="C:nuclear envelope"/>
    <property type="evidence" value="ECO:0007669"/>
    <property type="project" value="TreeGrafter"/>
</dbReference>
<keyword evidence="12" id="KW-1185">Reference proteome</keyword>
<dbReference type="GO" id="GO:0005788">
    <property type="term" value="C:endoplasmic reticulum lumen"/>
    <property type="evidence" value="ECO:0007669"/>
    <property type="project" value="UniProtKB-SubCell"/>
</dbReference>
<evidence type="ECO:0000313" key="11">
    <source>
        <dbReference type="Ensembl" id="ENSPMGP00000006654.1"/>
    </source>
</evidence>
<dbReference type="STRING" id="409849.ENSPMGP00000006654"/>